<evidence type="ECO:0000256" key="1">
    <source>
        <dbReference type="SAM" id="MobiDB-lite"/>
    </source>
</evidence>
<protein>
    <recommendedName>
        <fullName evidence="5">Carboxypeptidase regulatory-like domain-containing protein</fullName>
    </recommendedName>
</protein>
<feature type="compositionally biased region" description="Basic and acidic residues" evidence="1">
    <location>
        <begin position="427"/>
        <end position="437"/>
    </location>
</feature>
<keyword evidence="4" id="KW-1185">Reference proteome</keyword>
<accession>A0A250ILQ4</accession>
<reference evidence="3 4" key="1">
    <citation type="submission" date="2017-06" db="EMBL/GenBank/DDBJ databases">
        <authorList>
            <person name="Kim H.J."/>
            <person name="Triplett B.A."/>
        </authorList>
    </citation>
    <scope>NUCLEOTIDE SEQUENCE [LARGE SCALE GENOMIC DNA]</scope>
    <source>
        <strain evidence="3 4">DSM 14713</strain>
    </source>
</reference>
<organism evidence="3 4">
    <name type="scientific">Melittangium boletus DSM 14713</name>
    <dbReference type="NCBI Taxonomy" id="1294270"/>
    <lineage>
        <taxon>Bacteria</taxon>
        <taxon>Pseudomonadati</taxon>
        <taxon>Myxococcota</taxon>
        <taxon>Myxococcia</taxon>
        <taxon>Myxococcales</taxon>
        <taxon>Cystobacterineae</taxon>
        <taxon>Archangiaceae</taxon>
        <taxon>Melittangium</taxon>
    </lineage>
</organism>
<dbReference type="PROSITE" id="PS51257">
    <property type="entry name" value="PROKAR_LIPOPROTEIN"/>
    <property type="match status" value="1"/>
</dbReference>
<sequence length="452" mass="46985">MKRSVLVWSCCASLLFSACGGQEGGDTGTPDGGGNLPSDGGGNEPNPSTITVTGKVLAASGAAATKVSILIPGDGRREVSVDGAGAFSVSGVTPPYDLIVAEKERRSAILYRGLTLKTLTLSLEEEDTESVTHRATVKGNLTGEDASPSSTTEVSFVSERGSGNGLRDIGGSYSLDVDWLGATPVTGTLYAFQYESSSSYSPPTRYLGFGQRDNVTLEENATLSAQDIALSAVTNSNLGGSITVPDGYALRLSSVSLAPTPATEVSLFSSFAPTSTFNYVVPQIPQATFSMQVFASEEGASDPDNAASLLLFKRGLTAGVTNAAMVLHPAARPAQPANEAKDVSLTTGFSWSPYASGVHRIQFQEDKSDNQTPYTVTILTRGTDTTLPDLSALGMALPANTEFTWQVHGVGPVDSVDALVGLLEKGDPARGGTEDFHTSLSETRTFTTAATP</sequence>
<feature type="compositionally biased region" description="Gly residues" evidence="1">
    <location>
        <begin position="25"/>
        <end position="43"/>
    </location>
</feature>
<dbReference type="EMBL" id="CP022163">
    <property type="protein sequence ID" value="ATB32685.1"/>
    <property type="molecule type" value="Genomic_DNA"/>
</dbReference>
<dbReference type="AlphaFoldDB" id="A0A250ILQ4"/>
<name>A0A250ILQ4_9BACT</name>
<evidence type="ECO:0000313" key="3">
    <source>
        <dbReference type="EMBL" id="ATB32685.1"/>
    </source>
</evidence>
<dbReference type="OrthoDB" id="5498512at2"/>
<dbReference type="InterPro" id="IPR013783">
    <property type="entry name" value="Ig-like_fold"/>
</dbReference>
<dbReference type="Gene3D" id="2.60.40.10">
    <property type="entry name" value="Immunoglobulins"/>
    <property type="match status" value="1"/>
</dbReference>
<proteinExistence type="predicted"/>
<dbReference type="KEGG" id="mbd:MEBOL_006174"/>
<gene>
    <name evidence="3" type="ORF">MEBOL_006174</name>
</gene>
<feature type="region of interest" description="Disordered" evidence="1">
    <location>
        <begin position="131"/>
        <end position="161"/>
    </location>
</feature>
<feature type="region of interest" description="Disordered" evidence="1">
    <location>
        <begin position="25"/>
        <end position="47"/>
    </location>
</feature>
<evidence type="ECO:0008006" key="5">
    <source>
        <dbReference type="Google" id="ProtNLM"/>
    </source>
</evidence>
<dbReference type="Proteomes" id="UP000217289">
    <property type="component" value="Chromosome"/>
</dbReference>
<feature type="chain" id="PRO_5013259058" description="Carboxypeptidase regulatory-like domain-containing protein" evidence="2">
    <location>
        <begin position="19"/>
        <end position="452"/>
    </location>
</feature>
<dbReference type="RefSeq" id="WP_157823776.1">
    <property type="nucleotide sequence ID" value="NZ_CP022163.1"/>
</dbReference>
<evidence type="ECO:0000256" key="2">
    <source>
        <dbReference type="SAM" id="SignalP"/>
    </source>
</evidence>
<feature type="region of interest" description="Disordered" evidence="1">
    <location>
        <begin position="427"/>
        <end position="452"/>
    </location>
</feature>
<keyword evidence="2" id="KW-0732">Signal</keyword>
<evidence type="ECO:0000313" key="4">
    <source>
        <dbReference type="Proteomes" id="UP000217289"/>
    </source>
</evidence>
<feature type="signal peptide" evidence="2">
    <location>
        <begin position="1"/>
        <end position="18"/>
    </location>
</feature>
<feature type="compositionally biased region" description="Polar residues" evidence="1">
    <location>
        <begin position="438"/>
        <end position="452"/>
    </location>
</feature>